<dbReference type="RefSeq" id="WP_126951631.1">
    <property type="nucleotide sequence ID" value="NZ_RZHD01000006.1"/>
</dbReference>
<proteinExistence type="predicted"/>
<comment type="caution">
    <text evidence="2">The sequence shown here is derived from an EMBL/GenBank/DDBJ whole genome shotgun (WGS) entry which is preliminary data.</text>
</comment>
<dbReference type="AlphaFoldDB" id="A0A433LAF6"/>
<accession>A0A433LAF6</accession>
<keyword evidence="1" id="KW-1133">Transmembrane helix</keyword>
<reference evidence="2 3" key="1">
    <citation type="submission" date="2018-12" db="EMBL/GenBank/DDBJ databases">
        <title>three novel Halomonas strain isolated from plants.</title>
        <authorList>
            <person name="Sun C."/>
        </authorList>
    </citation>
    <scope>NUCLEOTIDE SEQUENCE [LARGE SCALE GENOMIC DNA]</scope>
    <source>
        <strain evidence="2 3">RC</strain>
    </source>
</reference>
<dbReference type="OrthoDB" id="9968453at2"/>
<feature type="transmembrane region" description="Helical" evidence="1">
    <location>
        <begin position="12"/>
        <end position="30"/>
    </location>
</feature>
<evidence type="ECO:0000256" key="1">
    <source>
        <dbReference type="SAM" id="Phobius"/>
    </source>
</evidence>
<organism evidence="2 3">
    <name type="scientific">Vreelandella populi</name>
    <dbReference type="NCBI Taxonomy" id="2498858"/>
    <lineage>
        <taxon>Bacteria</taxon>
        <taxon>Pseudomonadati</taxon>
        <taxon>Pseudomonadota</taxon>
        <taxon>Gammaproteobacteria</taxon>
        <taxon>Oceanospirillales</taxon>
        <taxon>Halomonadaceae</taxon>
        <taxon>Vreelandella</taxon>
    </lineage>
</organism>
<keyword evidence="3" id="KW-1185">Reference proteome</keyword>
<name>A0A433LAF6_9GAMM</name>
<sequence>MEQLYNSFANTPLWIVLALICIGFGIAGWRKWKSVNDRHRATSLEASSSSSKPQKLLGKVEVYVGIAAGIVGSISGLIQIGVFFGWWPEVLG</sequence>
<keyword evidence="1" id="KW-0472">Membrane</keyword>
<dbReference type="EMBL" id="RZHD01000006">
    <property type="protein sequence ID" value="RUR44961.1"/>
    <property type="molecule type" value="Genomic_DNA"/>
</dbReference>
<feature type="transmembrane region" description="Helical" evidence="1">
    <location>
        <begin position="62"/>
        <end position="87"/>
    </location>
</feature>
<evidence type="ECO:0000313" key="3">
    <source>
        <dbReference type="Proteomes" id="UP000286912"/>
    </source>
</evidence>
<dbReference type="Proteomes" id="UP000286912">
    <property type="component" value="Unassembled WGS sequence"/>
</dbReference>
<protein>
    <submittedName>
        <fullName evidence="2">Uncharacterized protein</fullName>
    </submittedName>
</protein>
<evidence type="ECO:0000313" key="2">
    <source>
        <dbReference type="EMBL" id="RUR44961.1"/>
    </source>
</evidence>
<keyword evidence="1" id="KW-0812">Transmembrane</keyword>
<gene>
    <name evidence="2" type="ORF">ELY37_12860</name>
</gene>